<evidence type="ECO:0000313" key="2">
    <source>
        <dbReference type="Proteomes" id="UP000774935"/>
    </source>
</evidence>
<sequence>MNKKELRKANGDVFFEAERSADNSFISANWIGVQSLESIIMAGNQLLAMLRKKPCSAILNNNHELVGPWEVGVNWLAYKWAPQAKELGVQHFAHVMSYGIFGQNSFSAFEPLLKDIFEVRAFEDENEAKEWLHQKFIAKKPYKYPPIL</sequence>
<name>A0ABS6XCS0_9BACT</name>
<evidence type="ECO:0008006" key="3">
    <source>
        <dbReference type="Google" id="ProtNLM"/>
    </source>
</evidence>
<proteinExistence type="predicted"/>
<protein>
    <recommendedName>
        <fullName evidence="3">STAS/SEC14 domain-containing protein</fullName>
    </recommendedName>
</protein>
<comment type="caution">
    <text evidence="1">The sequence shown here is derived from an EMBL/GenBank/DDBJ whole genome shotgun (WGS) entry which is preliminary data.</text>
</comment>
<evidence type="ECO:0000313" key="1">
    <source>
        <dbReference type="EMBL" id="MBW3365797.1"/>
    </source>
</evidence>
<gene>
    <name evidence="1" type="ORF">KYK27_12115</name>
</gene>
<keyword evidence="2" id="KW-1185">Reference proteome</keyword>
<dbReference type="RefSeq" id="WP_199110313.1">
    <property type="nucleotide sequence ID" value="NZ_JAHWXQ010000003.1"/>
</dbReference>
<accession>A0ABS6XCS0</accession>
<dbReference type="EMBL" id="JAHWXQ010000003">
    <property type="protein sequence ID" value="MBW3365797.1"/>
    <property type="molecule type" value="Genomic_DNA"/>
</dbReference>
<dbReference type="Proteomes" id="UP000774935">
    <property type="component" value="Unassembled WGS sequence"/>
</dbReference>
<organism evidence="1 2">
    <name type="scientific">Pontibacter populi</name>
    <dbReference type="NCBI Taxonomy" id="890055"/>
    <lineage>
        <taxon>Bacteria</taxon>
        <taxon>Pseudomonadati</taxon>
        <taxon>Bacteroidota</taxon>
        <taxon>Cytophagia</taxon>
        <taxon>Cytophagales</taxon>
        <taxon>Hymenobacteraceae</taxon>
        <taxon>Pontibacter</taxon>
    </lineage>
</organism>
<reference evidence="1 2" key="1">
    <citation type="submission" date="2021-07" db="EMBL/GenBank/DDBJ databases">
        <authorList>
            <person name="Kim M.K."/>
        </authorList>
    </citation>
    <scope>NUCLEOTIDE SEQUENCE [LARGE SCALE GENOMIC DNA]</scope>
    <source>
        <strain evidence="1 2">HLY7-15</strain>
    </source>
</reference>